<reference evidence="6 7" key="1">
    <citation type="submission" date="2018-08" db="EMBL/GenBank/DDBJ databases">
        <title>A genome reference for cultivated species of the human gut microbiota.</title>
        <authorList>
            <person name="Zou Y."/>
            <person name="Xue W."/>
            <person name="Luo G."/>
        </authorList>
    </citation>
    <scope>NUCLEOTIDE SEQUENCE [LARGE SCALE GENOMIC DNA]</scope>
    <source>
        <strain evidence="6 7">AF22-10AC</strain>
    </source>
</reference>
<proteinExistence type="inferred from homology"/>
<dbReference type="PANTHER" id="PTHR43335:SF4">
    <property type="entry name" value="ABC TRANSPORTER, ATP-BINDING PROTEIN"/>
    <property type="match status" value="1"/>
</dbReference>
<dbReference type="Pfam" id="PF00005">
    <property type="entry name" value="ABC_tran"/>
    <property type="match status" value="1"/>
</dbReference>
<accession>A0A412IV57</accession>
<evidence type="ECO:0000256" key="1">
    <source>
        <dbReference type="ARBA" id="ARBA00005417"/>
    </source>
</evidence>
<keyword evidence="2" id="KW-0813">Transport</keyword>
<comment type="similarity">
    <text evidence="1">Belongs to the ABC transporter superfamily.</text>
</comment>
<evidence type="ECO:0000313" key="6">
    <source>
        <dbReference type="EMBL" id="RGS43984.1"/>
    </source>
</evidence>
<dbReference type="GO" id="GO:0016887">
    <property type="term" value="F:ATP hydrolysis activity"/>
    <property type="evidence" value="ECO:0007669"/>
    <property type="project" value="InterPro"/>
</dbReference>
<dbReference type="SUPFAM" id="SSF52540">
    <property type="entry name" value="P-loop containing nucleoside triphosphate hydrolases"/>
    <property type="match status" value="1"/>
</dbReference>
<evidence type="ECO:0000256" key="2">
    <source>
        <dbReference type="ARBA" id="ARBA00022448"/>
    </source>
</evidence>
<keyword evidence="3" id="KW-0547">Nucleotide-binding</keyword>
<dbReference type="Proteomes" id="UP000285274">
    <property type="component" value="Unassembled WGS sequence"/>
</dbReference>
<dbReference type="Gene3D" id="3.40.50.300">
    <property type="entry name" value="P-loop containing nucleotide triphosphate hydrolases"/>
    <property type="match status" value="1"/>
</dbReference>
<evidence type="ECO:0000313" key="7">
    <source>
        <dbReference type="Proteomes" id="UP000285274"/>
    </source>
</evidence>
<evidence type="ECO:0000256" key="3">
    <source>
        <dbReference type="ARBA" id="ARBA00022741"/>
    </source>
</evidence>
<dbReference type="GO" id="GO:0005524">
    <property type="term" value="F:ATP binding"/>
    <property type="evidence" value="ECO:0007669"/>
    <property type="project" value="UniProtKB-KW"/>
</dbReference>
<comment type="caution">
    <text evidence="6">The sequence shown here is derived from an EMBL/GenBank/DDBJ whole genome shotgun (WGS) entry which is preliminary data.</text>
</comment>
<dbReference type="PROSITE" id="PS50893">
    <property type="entry name" value="ABC_TRANSPORTER_2"/>
    <property type="match status" value="1"/>
</dbReference>
<organism evidence="6 7">
    <name type="scientific">Holdemanella biformis</name>
    <dbReference type="NCBI Taxonomy" id="1735"/>
    <lineage>
        <taxon>Bacteria</taxon>
        <taxon>Bacillati</taxon>
        <taxon>Bacillota</taxon>
        <taxon>Erysipelotrichia</taxon>
        <taxon>Erysipelotrichales</taxon>
        <taxon>Erysipelotrichaceae</taxon>
        <taxon>Holdemanella</taxon>
    </lineage>
</organism>
<evidence type="ECO:0000256" key="4">
    <source>
        <dbReference type="ARBA" id="ARBA00022840"/>
    </source>
</evidence>
<gene>
    <name evidence="6" type="ORF">DWX92_11635</name>
</gene>
<protein>
    <submittedName>
        <fullName evidence="6">ABC transporter ATP-binding protein</fullName>
    </submittedName>
</protein>
<evidence type="ECO:0000259" key="5">
    <source>
        <dbReference type="PROSITE" id="PS50893"/>
    </source>
</evidence>
<dbReference type="InterPro" id="IPR003439">
    <property type="entry name" value="ABC_transporter-like_ATP-bd"/>
</dbReference>
<keyword evidence="4 6" id="KW-0067">ATP-binding</keyword>
<feature type="domain" description="ABC transporter" evidence="5">
    <location>
        <begin position="8"/>
        <end position="236"/>
    </location>
</feature>
<dbReference type="InterPro" id="IPR027417">
    <property type="entry name" value="P-loop_NTPase"/>
</dbReference>
<sequence>MRKMKNVVEVKNVVKSFKDKIVLNHVSFSMKPGEIVGFVGQNGAGKSTLMKCMCNLINMDEGTISICGDDVVKQREKALSYVSCMIEGPGLFENMTGKENLELMATLNHASKEKLHEMMEFTQIGSQLKTKAVSQYSMGMKQRTGLAVALMKEPKVLLLDEPMNGLDATGIQGLREELIRLAKEKNVALLISSHQLGEIEKMADRIIGIHFGKIKEISMEEKENVYVLETDRKIPDQSDLQIIEQTGNTYKLEVNSVMEVLSNLEKQGVQVKNITQIHKTLEDVYNEFIQEASL</sequence>
<dbReference type="InterPro" id="IPR003593">
    <property type="entry name" value="AAA+_ATPase"/>
</dbReference>
<dbReference type="AlphaFoldDB" id="A0A412IV57"/>
<dbReference type="SMART" id="SM00382">
    <property type="entry name" value="AAA"/>
    <property type="match status" value="1"/>
</dbReference>
<dbReference type="EMBL" id="QRVM01000086">
    <property type="protein sequence ID" value="RGS43984.1"/>
    <property type="molecule type" value="Genomic_DNA"/>
</dbReference>
<name>A0A412IV57_9FIRM</name>
<dbReference type="PANTHER" id="PTHR43335">
    <property type="entry name" value="ABC TRANSPORTER, ATP-BINDING PROTEIN"/>
    <property type="match status" value="1"/>
</dbReference>